<feature type="compositionally biased region" description="Basic and acidic residues" evidence="3">
    <location>
        <begin position="954"/>
        <end position="968"/>
    </location>
</feature>
<dbReference type="VEuPathDB" id="VectorBase:AATE015972"/>
<feature type="compositionally biased region" description="Basic and acidic residues" evidence="3">
    <location>
        <begin position="1222"/>
        <end position="1238"/>
    </location>
</feature>
<feature type="compositionally biased region" description="Low complexity" evidence="3">
    <location>
        <begin position="233"/>
        <end position="248"/>
    </location>
</feature>
<feature type="compositionally biased region" description="Low complexity" evidence="3">
    <location>
        <begin position="1837"/>
        <end position="1858"/>
    </location>
</feature>
<feature type="region of interest" description="Disordered" evidence="3">
    <location>
        <begin position="555"/>
        <end position="709"/>
    </location>
</feature>
<feature type="region of interest" description="Disordered" evidence="3">
    <location>
        <begin position="44"/>
        <end position="128"/>
    </location>
</feature>
<organism evidence="4">
    <name type="scientific">Anopheles atroparvus</name>
    <name type="common">European mosquito</name>
    <dbReference type="NCBI Taxonomy" id="41427"/>
    <lineage>
        <taxon>Eukaryota</taxon>
        <taxon>Metazoa</taxon>
        <taxon>Ecdysozoa</taxon>
        <taxon>Arthropoda</taxon>
        <taxon>Hexapoda</taxon>
        <taxon>Insecta</taxon>
        <taxon>Pterygota</taxon>
        <taxon>Neoptera</taxon>
        <taxon>Endopterygota</taxon>
        <taxon>Diptera</taxon>
        <taxon>Nematocera</taxon>
        <taxon>Culicoidea</taxon>
        <taxon>Culicidae</taxon>
        <taxon>Anophelinae</taxon>
        <taxon>Anopheles</taxon>
    </lineage>
</organism>
<feature type="compositionally biased region" description="Polar residues" evidence="3">
    <location>
        <begin position="591"/>
        <end position="604"/>
    </location>
</feature>
<feature type="compositionally biased region" description="Acidic residues" evidence="3">
    <location>
        <begin position="555"/>
        <end position="568"/>
    </location>
</feature>
<feature type="region of interest" description="Disordered" evidence="3">
    <location>
        <begin position="1501"/>
        <end position="1545"/>
    </location>
</feature>
<feature type="region of interest" description="Disordered" evidence="3">
    <location>
        <begin position="912"/>
        <end position="942"/>
    </location>
</feature>
<feature type="compositionally biased region" description="Low complexity" evidence="3">
    <location>
        <begin position="924"/>
        <end position="941"/>
    </location>
</feature>
<dbReference type="STRING" id="41427.A0A182JDE1"/>
<feature type="region of interest" description="Disordered" evidence="3">
    <location>
        <begin position="1208"/>
        <end position="1238"/>
    </location>
</feature>
<feature type="region of interest" description="Disordered" evidence="3">
    <location>
        <begin position="324"/>
        <end position="402"/>
    </location>
</feature>
<evidence type="ECO:0000313" key="4">
    <source>
        <dbReference type="EnsemblMetazoa" id="AATE015972-PA.1"/>
    </source>
</evidence>
<protein>
    <submittedName>
        <fullName evidence="4">Uncharacterized protein</fullName>
    </submittedName>
</protein>
<feature type="region of interest" description="Disordered" evidence="3">
    <location>
        <begin position="1044"/>
        <end position="1095"/>
    </location>
</feature>
<feature type="compositionally biased region" description="Basic and acidic residues" evidence="3">
    <location>
        <begin position="569"/>
        <end position="582"/>
    </location>
</feature>
<feature type="region of interest" description="Disordered" evidence="3">
    <location>
        <begin position="1729"/>
        <end position="1859"/>
    </location>
</feature>
<feature type="compositionally biased region" description="Low complexity" evidence="3">
    <location>
        <begin position="1634"/>
        <end position="1650"/>
    </location>
</feature>
<feature type="region of interest" description="Disordered" evidence="3">
    <location>
        <begin position="1625"/>
        <end position="1672"/>
    </location>
</feature>
<evidence type="ECO:0000256" key="1">
    <source>
        <dbReference type="ARBA" id="ARBA00004123"/>
    </source>
</evidence>
<feature type="compositionally biased region" description="Basic residues" evidence="3">
    <location>
        <begin position="700"/>
        <end position="709"/>
    </location>
</feature>
<feature type="region of interest" description="Disordered" evidence="3">
    <location>
        <begin position="1940"/>
        <end position="2009"/>
    </location>
</feature>
<feature type="compositionally biased region" description="Low complexity" evidence="3">
    <location>
        <begin position="324"/>
        <end position="343"/>
    </location>
</feature>
<reference evidence="4" key="1">
    <citation type="submission" date="2022-08" db="UniProtKB">
        <authorList>
            <consortium name="EnsemblMetazoa"/>
        </authorList>
    </citation>
    <scope>IDENTIFICATION</scope>
    <source>
        <strain evidence="4">EBRO</strain>
    </source>
</reference>
<feature type="region of interest" description="Disordered" evidence="3">
    <location>
        <begin position="223"/>
        <end position="248"/>
    </location>
</feature>
<sequence length="2044" mass="216336">MVKLKPTRVPSAEDVVRTVMEQNIFDVSDDISFPWLPAYAEATEANPLNGSTGSRMLETIVEETSDDDDGREKDRDRDDDDDDDGQQQQQQQPLSWSQYDHVWSSGGSDAESVIRVETPSDQDTMSERDFICPPKRRKQETPSFGDEFLSSDLAIYGRRPRICVESVDGLETNEYFMKRHNEQRLRFDEIGHDLFADSDSLSYASLSRSSSLIQFESLERQLQNETSVSQHPLSGSSPSLYSSESNSLLAPGGGDTAGVIGTGAARAADALGFYAVAPGVRGKGGNGTSGLGQGSNLLTTSNLIQKSIGQSTALNISDSELYSTSSSVSSSSSSSSTSSSCGSGASGVSGRGDSSSNASSTGSSGYRFASDECNVARAVTRDPSSSGRITTESPEDTGDTEEELLSATVRGCSSARCSERRQHSGGSTCRGSTARNKNSIESLSEDSGYCDHLHVSMSGMRVRSKSLTNFGSAENITFICGNGVAGGGGLFEPERQQLPPSVLIPAAGRSSLSMTQPHHHHHHQQHQQQPLSMDYIPVEPRHVSFSENRLSTVCDVDEEEEEEAEDQEHEQTGGRTTIERNQENGGGDHPSANQPCWTNINNGTKIERDLCKQQSAGESQQRQQQQQQQQQQQTHHHPSVTTHLTPPTPPSSRGSSASCSGPSSSATSSSSSSSSSVESLSRAPMVTTLMASRSSEATKNSRRPVARRRIPLSLSSPDLVLFGAADRYRRRATERSSSSSCGGPSARVGLYDPISFTVSSVPECLNLYGGVRDSARSRHDSDNSLGSDNSSACHSGSYGYGYGAPATVASCTRESVASKNFNLYDLQQHQRYQSPVTVTVGRETRCTKTVTFQTGSGGSIASPARPKQNIRASYANLTALNYSDDDEYEDGHPVYGGRPRGHEYYLSRNTFRTSSGTKLGGGSRTTTSALTTSAAQSPSSAMNRAVGNFRLAEEKKKENGEEHVERVGVGEQENEVDDDEESRIFPLDRDEKNVFNSLLEEISAHFDRNLSIINDQAEAYEPIAAFLLEQKSIAGATRLQTSLGGAGAGLSPPVPISPPQAPPRRTQIKTNPHHQQQQQQQNASPTVAPAKVTATSASVPPVTSAFPVTLVGTGVAPKGHKAPLAGGAEAGGQKRTFDQDPTNLVTCYAASLERCTFDPSESASNLCPFAGAGQSQSSDLHTNRVVVAASRYSTVPVKREFVASTPNLNYYHGGDGGGEQGARGRDDAGGAEESDGRRLCGSALSVPDHHNSLRNVSSCRSAGILTTAATTTASSSRCGLSKGVSFCPIVSEIIWKSNSASDIEPDDNGSIISNQDFEIDIDDDDFDPDDYEHANLLTQTNTIINSNSVEQFEQLAAYGDGASSGGGSAGIMVVTRNASSSLEAVTGGSRAAEYDDAIADRERTLVRVARSEGALERDNSSGAYPARVSQLESAADDATALSRTMISVENGRVNNGLQSQQAQQPQQSQHPNQRHSSNGTVEAGSEFVSGGAMMTSTVMSARSNGDASGGYGGSGEDRSVVGGGGGGGDADGHRSNNGGPNVGAMASKNLIASESVEPGGNRGASGATTLPSQYNNSSLIKNFKNGKAEKKGKTFLSRISSGFRFSFRNKGKKGASALKETTFGVTSANNHGPSSGSQAGNGAAYNNNNNLKAKPTASRSSTMPGGAGGRGTDSASIDFIYIPLKDPRGQRTDESAAYHMRQMNTSGVTVDDSFTGAEDEPDDCEIAVTRPPGAAPYRSDSSTALNGDGGPYAYQQHPVASASTGGNHRAGANHVLSSKPPLPKQPPRVVGVCAKRSSTSPASAKHAHAQRASSTPPREIDGSDHDELDCSAGGGSYQRRSPSQQQQYAASASPYSGADTVSVEGTLPSAALLRAHYADYGDEYEQEEEDDGHRFYYGHPLRSSIMGSEQKIGLIETNLDTHETVISGKTRSLMELGGGPHHHYRGGHHPGQANAGHQLSVHDPTSSGGSGQRRTIGGVGVGGQMNGPGGAGGAGEQRTSGGPGRPHKSMEFLLDKENQRNVLVSLFLKRFLCFFVSHRLDQSL</sequence>
<feature type="compositionally biased region" description="Acidic residues" evidence="3">
    <location>
        <begin position="393"/>
        <end position="402"/>
    </location>
</feature>
<keyword evidence="2" id="KW-0539">Nucleus</keyword>
<dbReference type="PANTHER" id="PTHR45093:SF2">
    <property type="entry name" value="LISH DOMAIN-CONTAINING PROTEIN"/>
    <property type="match status" value="1"/>
</dbReference>
<feature type="compositionally biased region" description="Low complexity" evidence="3">
    <location>
        <begin position="351"/>
        <end position="365"/>
    </location>
</feature>
<proteinExistence type="predicted"/>
<feature type="compositionally biased region" description="Pro residues" evidence="3">
    <location>
        <begin position="1052"/>
        <end position="1062"/>
    </location>
</feature>
<feature type="region of interest" description="Disordered" evidence="3">
    <location>
        <begin position="511"/>
        <end position="530"/>
    </location>
</feature>
<dbReference type="EnsemblMetazoa" id="AATE015972-RA">
    <property type="protein sequence ID" value="AATE015972-PA.1"/>
    <property type="gene ID" value="AATE015972"/>
</dbReference>
<dbReference type="GO" id="GO:0005634">
    <property type="term" value="C:nucleus"/>
    <property type="evidence" value="ECO:0007669"/>
    <property type="project" value="UniProtKB-SubCell"/>
</dbReference>
<evidence type="ECO:0000256" key="3">
    <source>
        <dbReference type="SAM" id="MobiDB-lite"/>
    </source>
</evidence>
<dbReference type="PANTHER" id="PTHR45093">
    <property type="entry name" value="TRANSCRIPTION ACTIVATOR MSS11"/>
    <property type="match status" value="1"/>
</dbReference>
<comment type="subcellular location">
    <subcellularLocation>
        <location evidence="1">Nucleus</location>
    </subcellularLocation>
</comment>
<feature type="compositionally biased region" description="Low complexity" evidence="3">
    <location>
        <begin position="620"/>
        <end position="676"/>
    </location>
</feature>
<feature type="compositionally biased region" description="Polar residues" evidence="3">
    <location>
        <begin position="689"/>
        <end position="698"/>
    </location>
</feature>
<feature type="compositionally biased region" description="Acidic residues" evidence="3">
    <location>
        <begin position="972"/>
        <end position="981"/>
    </location>
</feature>
<feature type="compositionally biased region" description="Gly residues" evidence="3">
    <location>
        <begin position="1977"/>
        <end position="1995"/>
    </location>
</feature>
<evidence type="ECO:0000256" key="2">
    <source>
        <dbReference type="ARBA" id="ARBA00023242"/>
    </source>
</evidence>
<name>A0A182JDE1_ANOAO</name>
<feature type="region of interest" description="Disordered" evidence="3">
    <location>
        <begin position="954"/>
        <end position="981"/>
    </location>
</feature>
<feature type="compositionally biased region" description="Polar residues" evidence="3">
    <location>
        <begin position="382"/>
        <end position="392"/>
    </location>
</feature>
<feature type="region of interest" description="Disordered" evidence="3">
    <location>
        <begin position="1457"/>
        <end position="1484"/>
    </location>
</feature>
<accession>A0A182JDE1</accession>
<feature type="compositionally biased region" description="Polar residues" evidence="3">
    <location>
        <begin position="223"/>
        <end position="232"/>
    </location>
</feature>
<feature type="compositionally biased region" description="Low complexity" evidence="3">
    <location>
        <begin position="1458"/>
        <end position="1478"/>
    </location>
</feature>
<feature type="compositionally biased region" description="Acidic residues" evidence="3">
    <location>
        <begin position="60"/>
        <end position="69"/>
    </location>
</feature>